<name>A0ABQ3E105_9GAMM</name>
<dbReference type="RefSeq" id="WP_229808990.1">
    <property type="nucleotide sequence ID" value="NZ_BMZI01000003.1"/>
</dbReference>
<feature type="signal peptide" evidence="1">
    <location>
        <begin position="1"/>
        <end position="23"/>
    </location>
</feature>
<sequence length="144" mass="15745">MRRFLTVCLVAALLPMLGEPGQADDDAIVVVGNVSVQQKALPLETVRAIFAMRQRTLPDGQAVHVFVLPDDNPLHERFSKKVLGVYPHQLRLAWDRAVFSGTGQAPNEVPDETAMLQAISSTPGSIGYIQQSDLNSQVRVIDVN</sequence>
<dbReference type="SUPFAM" id="SSF53850">
    <property type="entry name" value="Periplasmic binding protein-like II"/>
    <property type="match status" value="1"/>
</dbReference>
<dbReference type="Proteomes" id="UP000646745">
    <property type="component" value="Unassembled WGS sequence"/>
</dbReference>
<keyword evidence="1" id="KW-0732">Signal</keyword>
<evidence type="ECO:0008006" key="4">
    <source>
        <dbReference type="Google" id="ProtNLM"/>
    </source>
</evidence>
<evidence type="ECO:0000313" key="2">
    <source>
        <dbReference type="EMBL" id="GHB17644.1"/>
    </source>
</evidence>
<comment type="caution">
    <text evidence="2">The sequence shown here is derived from an EMBL/GenBank/DDBJ whole genome shotgun (WGS) entry which is preliminary data.</text>
</comment>
<dbReference type="Gene3D" id="3.40.190.10">
    <property type="entry name" value="Periplasmic binding protein-like II"/>
    <property type="match status" value="1"/>
</dbReference>
<organism evidence="2 3">
    <name type="scientific">Salinicola rhizosphaerae</name>
    <dbReference type="NCBI Taxonomy" id="1443141"/>
    <lineage>
        <taxon>Bacteria</taxon>
        <taxon>Pseudomonadati</taxon>
        <taxon>Pseudomonadota</taxon>
        <taxon>Gammaproteobacteria</taxon>
        <taxon>Oceanospirillales</taxon>
        <taxon>Halomonadaceae</taxon>
        <taxon>Salinicola</taxon>
    </lineage>
</organism>
<feature type="chain" id="PRO_5047360154" description="Phosphate ABC transporter substrate-binding protein" evidence="1">
    <location>
        <begin position="24"/>
        <end position="144"/>
    </location>
</feature>
<reference evidence="3" key="1">
    <citation type="journal article" date="2019" name="Int. J. Syst. Evol. Microbiol.">
        <title>The Global Catalogue of Microorganisms (GCM) 10K type strain sequencing project: providing services to taxonomists for standard genome sequencing and annotation.</title>
        <authorList>
            <consortium name="The Broad Institute Genomics Platform"/>
            <consortium name="The Broad Institute Genome Sequencing Center for Infectious Disease"/>
            <person name="Wu L."/>
            <person name="Ma J."/>
        </authorList>
    </citation>
    <scope>NUCLEOTIDE SEQUENCE [LARGE SCALE GENOMIC DNA]</scope>
    <source>
        <strain evidence="3">KCTC 32998</strain>
    </source>
</reference>
<accession>A0ABQ3E105</accession>
<evidence type="ECO:0000313" key="3">
    <source>
        <dbReference type="Proteomes" id="UP000646745"/>
    </source>
</evidence>
<evidence type="ECO:0000256" key="1">
    <source>
        <dbReference type="SAM" id="SignalP"/>
    </source>
</evidence>
<dbReference type="EMBL" id="BMZI01000003">
    <property type="protein sequence ID" value="GHB17644.1"/>
    <property type="molecule type" value="Genomic_DNA"/>
</dbReference>
<gene>
    <name evidence="2" type="ORF">GCM10009038_15620</name>
</gene>
<proteinExistence type="predicted"/>
<protein>
    <recommendedName>
        <fullName evidence="4">Phosphate ABC transporter substrate-binding protein</fullName>
    </recommendedName>
</protein>
<keyword evidence="3" id="KW-1185">Reference proteome</keyword>